<keyword evidence="2" id="KW-0472">Membrane</keyword>
<proteinExistence type="predicted"/>
<name>A0A9D2RV16_9FIRM</name>
<dbReference type="EMBL" id="DWYZ01000070">
    <property type="protein sequence ID" value="HJB27778.1"/>
    <property type="molecule type" value="Genomic_DNA"/>
</dbReference>
<sequence>MKKKLIAGICLSMAVVLAAGGGILIRNEKETEAYNKQITQELDRIGNITVSEGESLPNMDNLFADAELVNMESLQADIQNVDVTVPGEYEVLYTFLDTKGNERQKSVTCTVTADLESHVYGMDDIVVDYGEDLPPLDVTYDEWVDSVVRDDTQVNTESPGTYPIVYSILGTDGELEEVEYHATVLDTRPEPTATPIPTPAPDQEQGTDLGGQGQAEQAPQTGNIEQPIQQVVKTGDTTSVLPVVALFTISAAGIALSIFLLRKKQNS</sequence>
<feature type="compositionally biased region" description="Polar residues" evidence="1">
    <location>
        <begin position="214"/>
        <end position="224"/>
    </location>
</feature>
<reference evidence="3" key="2">
    <citation type="submission" date="2021-04" db="EMBL/GenBank/DDBJ databases">
        <authorList>
            <person name="Gilroy R."/>
        </authorList>
    </citation>
    <scope>NUCLEOTIDE SEQUENCE</scope>
    <source>
        <strain evidence="3">ChiSjej1B19-5720</strain>
    </source>
</reference>
<dbReference type="Gene3D" id="2.60.40.10">
    <property type="entry name" value="Immunoglobulins"/>
    <property type="match status" value="1"/>
</dbReference>
<gene>
    <name evidence="3" type="ORF">IAA06_03165</name>
</gene>
<feature type="transmembrane region" description="Helical" evidence="2">
    <location>
        <begin position="240"/>
        <end position="261"/>
    </location>
</feature>
<evidence type="ECO:0000256" key="1">
    <source>
        <dbReference type="SAM" id="MobiDB-lite"/>
    </source>
</evidence>
<comment type="caution">
    <text evidence="3">The sequence shown here is derived from an EMBL/GenBank/DDBJ whole genome shotgun (WGS) entry which is preliminary data.</text>
</comment>
<dbReference type="Proteomes" id="UP000823842">
    <property type="component" value="Unassembled WGS sequence"/>
</dbReference>
<evidence type="ECO:0000313" key="3">
    <source>
        <dbReference type="EMBL" id="HJB27778.1"/>
    </source>
</evidence>
<feature type="region of interest" description="Disordered" evidence="1">
    <location>
        <begin position="186"/>
        <end position="224"/>
    </location>
</feature>
<protein>
    <recommendedName>
        <fullName evidence="5">Pesticidal crystal protein Cry22Aa Ig-like domain-containing protein</fullName>
    </recommendedName>
</protein>
<organism evidence="3 4">
    <name type="scientific">Candidatus Blautia faecavium</name>
    <dbReference type="NCBI Taxonomy" id="2838487"/>
    <lineage>
        <taxon>Bacteria</taxon>
        <taxon>Bacillati</taxon>
        <taxon>Bacillota</taxon>
        <taxon>Clostridia</taxon>
        <taxon>Lachnospirales</taxon>
        <taxon>Lachnospiraceae</taxon>
        <taxon>Blautia</taxon>
    </lineage>
</organism>
<keyword evidence="2" id="KW-1133">Transmembrane helix</keyword>
<accession>A0A9D2RV16</accession>
<keyword evidence="2" id="KW-0812">Transmembrane</keyword>
<evidence type="ECO:0000313" key="4">
    <source>
        <dbReference type="Proteomes" id="UP000823842"/>
    </source>
</evidence>
<evidence type="ECO:0008006" key="5">
    <source>
        <dbReference type="Google" id="ProtNLM"/>
    </source>
</evidence>
<dbReference type="InterPro" id="IPR013783">
    <property type="entry name" value="Ig-like_fold"/>
</dbReference>
<dbReference type="AlphaFoldDB" id="A0A9D2RV16"/>
<evidence type="ECO:0000256" key="2">
    <source>
        <dbReference type="SAM" id="Phobius"/>
    </source>
</evidence>
<reference evidence="3" key="1">
    <citation type="journal article" date="2021" name="PeerJ">
        <title>Extensive microbial diversity within the chicken gut microbiome revealed by metagenomics and culture.</title>
        <authorList>
            <person name="Gilroy R."/>
            <person name="Ravi A."/>
            <person name="Getino M."/>
            <person name="Pursley I."/>
            <person name="Horton D.L."/>
            <person name="Alikhan N.F."/>
            <person name="Baker D."/>
            <person name="Gharbi K."/>
            <person name="Hall N."/>
            <person name="Watson M."/>
            <person name="Adriaenssens E.M."/>
            <person name="Foster-Nyarko E."/>
            <person name="Jarju S."/>
            <person name="Secka A."/>
            <person name="Antonio M."/>
            <person name="Oren A."/>
            <person name="Chaudhuri R.R."/>
            <person name="La Ragione R."/>
            <person name="Hildebrand F."/>
            <person name="Pallen M.J."/>
        </authorList>
    </citation>
    <scope>NUCLEOTIDE SEQUENCE</scope>
    <source>
        <strain evidence="3">ChiSjej1B19-5720</strain>
    </source>
</reference>